<comment type="caution">
    <text evidence="1">The sequence shown here is derived from an EMBL/GenBank/DDBJ whole genome shotgun (WGS) entry which is preliminary data.</text>
</comment>
<feature type="non-terminal residue" evidence="1">
    <location>
        <position position="61"/>
    </location>
</feature>
<gene>
    <name evidence="1" type="ORF">ALEPTO_LOCUS12884</name>
</gene>
<sequence length="61" mass="7006">CPEKNWSPLPPVMSNKPRKFVAAGNTDPEYFGTAARAKWCRWYVILFSRKMLNRDEFGVAG</sequence>
<organism evidence="1 2">
    <name type="scientific">Ambispora leptoticha</name>
    <dbReference type="NCBI Taxonomy" id="144679"/>
    <lineage>
        <taxon>Eukaryota</taxon>
        <taxon>Fungi</taxon>
        <taxon>Fungi incertae sedis</taxon>
        <taxon>Mucoromycota</taxon>
        <taxon>Glomeromycotina</taxon>
        <taxon>Glomeromycetes</taxon>
        <taxon>Archaeosporales</taxon>
        <taxon>Ambisporaceae</taxon>
        <taxon>Ambispora</taxon>
    </lineage>
</organism>
<evidence type="ECO:0000313" key="2">
    <source>
        <dbReference type="Proteomes" id="UP000789508"/>
    </source>
</evidence>
<proteinExistence type="predicted"/>
<dbReference type="EMBL" id="CAJVPS010034225">
    <property type="protein sequence ID" value="CAG8738876.1"/>
    <property type="molecule type" value="Genomic_DNA"/>
</dbReference>
<accession>A0A9N9IIP3</accession>
<reference evidence="1" key="1">
    <citation type="submission" date="2021-06" db="EMBL/GenBank/DDBJ databases">
        <authorList>
            <person name="Kallberg Y."/>
            <person name="Tangrot J."/>
            <person name="Rosling A."/>
        </authorList>
    </citation>
    <scope>NUCLEOTIDE SEQUENCE</scope>
    <source>
        <strain evidence="1">FL130A</strain>
    </source>
</reference>
<dbReference type="Proteomes" id="UP000789508">
    <property type="component" value="Unassembled WGS sequence"/>
</dbReference>
<dbReference type="AlphaFoldDB" id="A0A9N9IIP3"/>
<feature type="non-terminal residue" evidence="1">
    <location>
        <position position="1"/>
    </location>
</feature>
<protein>
    <submittedName>
        <fullName evidence="1">10433_t:CDS:1</fullName>
    </submittedName>
</protein>
<evidence type="ECO:0000313" key="1">
    <source>
        <dbReference type="EMBL" id="CAG8738876.1"/>
    </source>
</evidence>
<name>A0A9N9IIP3_9GLOM</name>
<keyword evidence="2" id="KW-1185">Reference proteome</keyword>